<evidence type="ECO:0000313" key="2">
    <source>
        <dbReference type="Proteomes" id="UP000789803"/>
    </source>
</evidence>
<comment type="caution">
    <text evidence="1">The sequence shown here is derived from an EMBL/GenBank/DDBJ whole genome shotgun (WGS) entry which is preliminary data.</text>
</comment>
<dbReference type="Proteomes" id="UP000789803">
    <property type="component" value="Unassembled WGS sequence"/>
</dbReference>
<keyword evidence="2" id="KW-1185">Reference proteome</keyword>
<gene>
    <name evidence="1" type="ORF">LMG7974_01819</name>
</gene>
<name>A0ABM8Q9R9_9BACT</name>
<proteinExistence type="predicted"/>
<evidence type="ECO:0000313" key="1">
    <source>
        <dbReference type="EMBL" id="CAD7289741.1"/>
    </source>
</evidence>
<sequence length="48" mass="5472">MKFINQLITLFISLNLIISQALFANLSPNLNLNICKNKQILSSQIIRI</sequence>
<protein>
    <submittedName>
        <fullName evidence="1">Uncharacterized protein</fullName>
    </submittedName>
</protein>
<reference evidence="1 2" key="1">
    <citation type="submission" date="2020-11" db="EMBL/GenBank/DDBJ databases">
        <authorList>
            <person name="Peeters C."/>
        </authorList>
    </citation>
    <scope>NUCLEOTIDE SEQUENCE [LARGE SCALE GENOMIC DNA]</scope>
    <source>
        <strain evidence="1 2">LMG 7974</strain>
    </source>
</reference>
<organism evidence="1 2">
    <name type="scientific">Campylobacter majalis</name>
    <dbReference type="NCBI Taxonomy" id="2790656"/>
    <lineage>
        <taxon>Bacteria</taxon>
        <taxon>Pseudomonadati</taxon>
        <taxon>Campylobacterota</taxon>
        <taxon>Epsilonproteobacteria</taxon>
        <taxon>Campylobacterales</taxon>
        <taxon>Campylobacteraceae</taxon>
        <taxon>Campylobacter</taxon>
    </lineage>
</organism>
<dbReference type="EMBL" id="CAJHOF010000024">
    <property type="protein sequence ID" value="CAD7289741.1"/>
    <property type="molecule type" value="Genomic_DNA"/>
</dbReference>
<accession>A0ABM8Q9R9</accession>